<evidence type="ECO:0000256" key="3">
    <source>
        <dbReference type="ARBA" id="ARBA00022692"/>
    </source>
</evidence>
<feature type="transmembrane region" description="Helical" evidence="6">
    <location>
        <begin position="44"/>
        <end position="68"/>
    </location>
</feature>
<feature type="transmembrane region" description="Helical" evidence="6">
    <location>
        <begin position="89"/>
        <end position="116"/>
    </location>
</feature>
<proteinExistence type="inferred from homology"/>
<dbReference type="InterPro" id="IPR051423">
    <property type="entry name" value="CD225/Dispanin"/>
</dbReference>
<dbReference type="PANTHER" id="PTHR14948:SF46">
    <property type="entry name" value="DISPANIN SUBFAMILY A MEMBER 2B-LIKE-RELATED"/>
    <property type="match status" value="1"/>
</dbReference>
<reference evidence="7" key="1">
    <citation type="thesis" date="2020" institute="ProQuest LLC" country="789 East Eisenhower Parkway, Ann Arbor, MI, USA">
        <title>Comparative Genomics and Chromosome Evolution.</title>
        <authorList>
            <person name="Mudd A.B."/>
        </authorList>
    </citation>
    <scope>NUCLEOTIDE SEQUENCE</scope>
    <source>
        <strain evidence="7">237g6f4</strain>
        <tissue evidence="7">Blood</tissue>
    </source>
</reference>
<keyword evidence="8" id="KW-1185">Reference proteome</keyword>
<organism evidence="7 8">
    <name type="scientific">Engystomops pustulosus</name>
    <name type="common">Tungara frog</name>
    <name type="synonym">Physalaemus pustulosus</name>
    <dbReference type="NCBI Taxonomy" id="76066"/>
    <lineage>
        <taxon>Eukaryota</taxon>
        <taxon>Metazoa</taxon>
        <taxon>Chordata</taxon>
        <taxon>Craniata</taxon>
        <taxon>Vertebrata</taxon>
        <taxon>Euteleostomi</taxon>
        <taxon>Amphibia</taxon>
        <taxon>Batrachia</taxon>
        <taxon>Anura</taxon>
        <taxon>Neobatrachia</taxon>
        <taxon>Hyloidea</taxon>
        <taxon>Leptodactylidae</taxon>
        <taxon>Leiuperinae</taxon>
        <taxon>Engystomops</taxon>
    </lineage>
</organism>
<dbReference type="PANTHER" id="PTHR14948">
    <property type="entry name" value="NG5"/>
    <property type="match status" value="1"/>
</dbReference>
<keyword evidence="3 6" id="KW-0812">Transmembrane</keyword>
<comment type="caution">
    <text evidence="7">The sequence shown here is derived from an EMBL/GenBank/DDBJ whole genome shotgun (WGS) entry which is preliminary data.</text>
</comment>
<dbReference type="Proteomes" id="UP000824782">
    <property type="component" value="Unassembled WGS sequence"/>
</dbReference>
<evidence type="ECO:0000313" key="7">
    <source>
        <dbReference type="EMBL" id="KAG8538110.1"/>
    </source>
</evidence>
<evidence type="ECO:0000256" key="2">
    <source>
        <dbReference type="ARBA" id="ARBA00006843"/>
    </source>
</evidence>
<dbReference type="InterPro" id="IPR007593">
    <property type="entry name" value="CD225/Dispanin_fam"/>
</dbReference>
<comment type="similarity">
    <text evidence="2">Belongs to the CD225/Dispanin family.</text>
</comment>
<evidence type="ECO:0000256" key="6">
    <source>
        <dbReference type="SAM" id="Phobius"/>
    </source>
</evidence>
<keyword evidence="5 6" id="KW-0472">Membrane</keyword>
<sequence>MEKPLYPVQPANPEFNPVYATPPPVVMTTQPTMVPMAKPIYTNYVPWSVGNMIFCCLPLGIVALIYSIKAQDAVHRQDVTKVSHYSRSAFTWNLSATLLGICIHIVWIGVVIFLHLTRGLK</sequence>
<protein>
    <submittedName>
        <fullName evidence="7">Uncharacterized protein</fullName>
    </submittedName>
</protein>
<dbReference type="EMBL" id="WNYA01023862">
    <property type="protein sequence ID" value="KAG8538110.1"/>
    <property type="molecule type" value="Genomic_DNA"/>
</dbReference>
<comment type="subcellular location">
    <subcellularLocation>
        <location evidence="1">Membrane</location>
    </subcellularLocation>
</comment>
<evidence type="ECO:0000256" key="4">
    <source>
        <dbReference type="ARBA" id="ARBA00022989"/>
    </source>
</evidence>
<dbReference type="GO" id="GO:0016020">
    <property type="term" value="C:membrane"/>
    <property type="evidence" value="ECO:0007669"/>
    <property type="project" value="UniProtKB-SubCell"/>
</dbReference>
<name>A0AAV6YT92_ENGPU</name>
<accession>A0AAV6YT92</accession>
<evidence type="ECO:0000256" key="1">
    <source>
        <dbReference type="ARBA" id="ARBA00004370"/>
    </source>
</evidence>
<evidence type="ECO:0000256" key="5">
    <source>
        <dbReference type="ARBA" id="ARBA00023136"/>
    </source>
</evidence>
<gene>
    <name evidence="7" type="ORF">GDO81_023284</name>
</gene>
<keyword evidence="4 6" id="KW-1133">Transmembrane helix</keyword>
<dbReference type="Pfam" id="PF04505">
    <property type="entry name" value="CD225"/>
    <property type="match status" value="1"/>
</dbReference>
<evidence type="ECO:0000313" key="8">
    <source>
        <dbReference type="Proteomes" id="UP000824782"/>
    </source>
</evidence>
<dbReference type="AlphaFoldDB" id="A0AAV6YT92"/>